<evidence type="ECO:0000313" key="2">
    <source>
        <dbReference type="EMBL" id="CAI9085844.1"/>
    </source>
</evidence>
<gene>
    <name evidence="2" type="ORF">MFUM_1502</name>
</gene>
<feature type="domain" description="Transposase IS4-like" evidence="1">
    <location>
        <begin position="203"/>
        <end position="493"/>
    </location>
</feature>
<evidence type="ECO:0000313" key="3">
    <source>
        <dbReference type="Proteomes" id="UP001161497"/>
    </source>
</evidence>
<dbReference type="PANTHER" id="PTHR34614">
    <property type="match status" value="1"/>
</dbReference>
<dbReference type="InterPro" id="IPR002559">
    <property type="entry name" value="Transposase_11"/>
</dbReference>
<accession>A0ABM9IDT8</accession>
<dbReference type="Proteomes" id="UP001161497">
    <property type="component" value="Chromosome"/>
</dbReference>
<reference evidence="2" key="1">
    <citation type="submission" date="2023-03" db="EMBL/GenBank/DDBJ databases">
        <authorList>
            <person name="Cremers G."/>
            <person name="Picone N."/>
        </authorList>
    </citation>
    <scope>NUCLEOTIDE SEQUENCE</scope>
    <source>
        <strain evidence="2">Sample_alias</strain>
    </source>
</reference>
<evidence type="ECO:0000259" key="1">
    <source>
        <dbReference type="Pfam" id="PF01609"/>
    </source>
</evidence>
<sequence>MFLRIVPIRRPSGKVDQYVRLVESYYDRGKIRQRTIANLGRKELLAPHVDRLVELLRGEPPKTTGSWEAKSAAVWGPTLVARLLWEELGFPELLEASGKRPQAVSLEERAFVLVAHRLICPGSEHALAQWLETDYGADRRGERILPIWKENGRVRVDHRFLWPWYRTLDELIQRKEELEEGLFSRLRDLFSLQPERVFYDLTSTYFEGEGPEELAQFGYSRDRRGGNRQILLGVVMVNGWPIAHHVFRGNLKDGETVQRVVEDLEKRFGLRRVVFVGDRGMVSTANLGFLWSQGHGFLVGLRRRRSSEVLEYLCQAQAGCWQPCAPGSNDRVCEVPGRLPGQRIFVVESAERLAYEQAMREAAVSKIREELEKLAKQVEQGELRDPEKIRAAAGRILSAHHGHRYFCWSLSSGRFEFSQEPLEEEKLLEGKYLILTEEKHLSAVEAVGAYKELSQVERAFRKLKDVLEMRPIYHHDPQRVQAHVFVAALAFLLDRLLEKKLKLAKLPFSTEVAWTHLRTVHVVEADVGGTKHRGVTAGNRQARQILSALKISSLEPWKSKKRTSKTPTQ</sequence>
<protein>
    <submittedName>
        <fullName evidence="2">Transposase</fullName>
    </submittedName>
</protein>
<dbReference type="SUPFAM" id="SSF53098">
    <property type="entry name" value="Ribonuclease H-like"/>
    <property type="match status" value="1"/>
</dbReference>
<dbReference type="NCBIfam" id="NF033559">
    <property type="entry name" value="transpos_IS1634"/>
    <property type="match status" value="1"/>
</dbReference>
<dbReference type="InterPro" id="IPR012337">
    <property type="entry name" value="RNaseH-like_sf"/>
</dbReference>
<dbReference type="Pfam" id="PF01609">
    <property type="entry name" value="DDE_Tnp_1"/>
    <property type="match status" value="1"/>
</dbReference>
<dbReference type="InterPro" id="IPR047654">
    <property type="entry name" value="IS1634_transpos"/>
</dbReference>
<keyword evidence="3" id="KW-1185">Reference proteome</keyword>
<dbReference type="RefSeq" id="WP_045086600.1">
    <property type="nucleotide sequence ID" value="NZ_OX458932.1"/>
</dbReference>
<proteinExistence type="predicted"/>
<name>A0ABM9IDT8_9BACT</name>
<organism evidence="2 3">
    <name type="scientific">Candidatus Methylacidiphilum fumarolicum</name>
    <dbReference type="NCBI Taxonomy" id="591154"/>
    <lineage>
        <taxon>Bacteria</taxon>
        <taxon>Pseudomonadati</taxon>
        <taxon>Verrucomicrobiota</taxon>
        <taxon>Methylacidiphilae</taxon>
        <taxon>Methylacidiphilales</taxon>
        <taxon>Methylacidiphilaceae</taxon>
        <taxon>Methylacidiphilum (ex Ratnadevi et al. 2023)</taxon>
    </lineage>
</organism>
<dbReference type="EMBL" id="OX458932">
    <property type="protein sequence ID" value="CAI9085844.1"/>
    <property type="molecule type" value="Genomic_DNA"/>
</dbReference>
<dbReference type="PANTHER" id="PTHR34614:SF2">
    <property type="entry name" value="TRANSPOSASE IS4-LIKE DOMAIN-CONTAINING PROTEIN"/>
    <property type="match status" value="1"/>
</dbReference>